<sequence>MSNNTSSSSSGIGFPGLLTVLFIGLKLTGNITWSWWWVLSPLWISALVAIVFLSFAVIIVLLQK</sequence>
<gene>
    <name evidence="2" type="ORF">S-PM2p017</name>
</gene>
<evidence type="ECO:0000256" key="1">
    <source>
        <dbReference type="SAM" id="Phobius"/>
    </source>
</evidence>
<accession>Q5GQT7</accession>
<keyword evidence="1" id="KW-0812">Transmembrane</keyword>
<organism evidence="2 3">
    <name type="scientific">Synechococcus phage S-PM2</name>
    <dbReference type="NCBI Taxonomy" id="238854"/>
    <lineage>
        <taxon>Viruses</taxon>
        <taxon>Duplodnaviria</taxon>
        <taxon>Heunggongvirae</taxon>
        <taxon>Uroviricota</taxon>
        <taxon>Caudoviricetes</taxon>
        <taxon>Pantevenvirales</taxon>
        <taxon>Kyanoviridae</taxon>
        <taxon>Nodensvirus</taxon>
        <taxon>Nodensvirus spm2</taxon>
    </lineage>
</organism>
<reference evidence="2 3" key="1">
    <citation type="journal article" date="2004" name="Proc. Natl. Acad. Sci. U.S.A.">
        <title>Genetic organization of the psbAD region in phages infecting marine Synechococcus strains.</title>
        <authorList>
            <person name="Millard A."/>
            <person name="Clokie M.R."/>
            <person name="Shub D.A."/>
            <person name="Mann N.H."/>
        </authorList>
    </citation>
    <scope>NUCLEOTIDE SEQUENCE [LARGE SCALE GENOMIC DNA]</scope>
</reference>
<proteinExistence type="predicted"/>
<dbReference type="Proteomes" id="UP000000994">
    <property type="component" value="Segment"/>
</dbReference>
<dbReference type="OrthoDB" id="27644at10239"/>
<feature type="transmembrane region" description="Helical" evidence="1">
    <location>
        <begin position="12"/>
        <end position="36"/>
    </location>
</feature>
<evidence type="ECO:0000313" key="3">
    <source>
        <dbReference type="Proteomes" id="UP000000994"/>
    </source>
</evidence>
<dbReference type="EMBL" id="AJ630128">
    <property type="protein sequence ID" value="CAF34081.2"/>
    <property type="molecule type" value="Genomic_DNA"/>
</dbReference>
<keyword evidence="1" id="KW-0472">Membrane</keyword>
<name>Q5GQT7_BPSYP</name>
<dbReference type="InterPro" id="IPR019396">
    <property type="entry name" value="TM_Fragile-X-F-assoc"/>
</dbReference>
<protein>
    <submittedName>
        <fullName evidence="2">Hypothetical-Protein belonging to T4-LIKE GC: 762</fullName>
    </submittedName>
</protein>
<dbReference type="Pfam" id="PF10269">
    <property type="entry name" value="Tmemb_185A"/>
    <property type="match status" value="1"/>
</dbReference>
<reference evidence="2 3" key="2">
    <citation type="journal article" date="2005" name="J. Bacteriol.">
        <title>The genome of S-PM2, a 'photosynthetic' T4-type bacteriophage that infects marine Synechococcus strains.</title>
        <authorList>
            <person name="Mann N.H."/>
            <person name="Clokie M.R."/>
            <person name="Millard A."/>
            <person name="Cook A."/>
            <person name="Wilson W.H."/>
            <person name="Wheatley P.J."/>
            <person name="Letarov A."/>
            <person name="Krisch H.M."/>
        </authorList>
    </citation>
    <scope>NUCLEOTIDE SEQUENCE</scope>
</reference>
<organismHost>
    <name type="scientific">Synechococcus</name>
    <dbReference type="NCBI Taxonomy" id="1129"/>
</organismHost>
<dbReference type="RefSeq" id="YP_195051.2">
    <property type="nucleotide sequence ID" value="NC_006820.1"/>
</dbReference>
<dbReference type="GeneID" id="3260432"/>
<dbReference type="KEGG" id="vg:3260432"/>
<evidence type="ECO:0000313" key="2">
    <source>
        <dbReference type="EMBL" id="CAF34081.2"/>
    </source>
</evidence>
<feature type="transmembrane region" description="Helical" evidence="1">
    <location>
        <begin position="42"/>
        <end position="62"/>
    </location>
</feature>
<keyword evidence="1" id="KW-1133">Transmembrane helix</keyword>
<keyword evidence="3" id="KW-1185">Reference proteome</keyword>